<evidence type="ECO:0000313" key="2">
    <source>
        <dbReference type="EMBL" id="QPZ40147.1"/>
    </source>
</evidence>
<dbReference type="Pfam" id="PF01965">
    <property type="entry name" value="DJ-1_PfpI"/>
    <property type="match status" value="1"/>
</dbReference>
<dbReference type="SUPFAM" id="SSF52317">
    <property type="entry name" value="Class I glutamine amidotransferase-like"/>
    <property type="match status" value="1"/>
</dbReference>
<sequence length="203" mass="21895">MPRRVGVVLFDDFELLDAFGPIQLLSRVPEEFSITLVGPTAGPVRSRQGTLITADTSYADAETPDIALVPGGMGTRGLVAEQSFLTWLSEWATSASLVTSVCTGSALLAAAGLLEGYRATSNKRAFDWATQHGENVTWVRHARWVVDRDRWTSSGIAAGMDMTHALIADQLGPDVAAEASASIEYEPHTDPEWDPFARYNGNA</sequence>
<reference evidence="2 3" key="1">
    <citation type="submission" date="2020-12" db="EMBL/GenBank/DDBJ databases">
        <title>Microbacterium sp. HY060.</title>
        <authorList>
            <person name="Zhou J."/>
        </authorList>
    </citation>
    <scope>NUCLEOTIDE SEQUENCE [LARGE SCALE GENOMIC DNA]</scope>
    <source>
        <strain evidence="2 3">HY60</strain>
    </source>
</reference>
<feature type="domain" description="DJ-1/PfpI" evidence="1">
    <location>
        <begin position="3"/>
        <end position="167"/>
    </location>
</feature>
<dbReference type="EMBL" id="CP061169">
    <property type="protein sequence ID" value="QPZ40147.1"/>
    <property type="molecule type" value="Genomic_DNA"/>
</dbReference>
<dbReference type="Gene3D" id="3.40.50.880">
    <property type="match status" value="1"/>
</dbReference>
<name>A0ABX6YMW6_9MICO</name>
<accession>A0ABX6YMW6</accession>
<dbReference type="InterPro" id="IPR002818">
    <property type="entry name" value="DJ-1/PfpI"/>
</dbReference>
<organism evidence="2 3">
    <name type="scientific">Paramicrobacterium chengjingii</name>
    <dbReference type="NCBI Taxonomy" id="2769067"/>
    <lineage>
        <taxon>Bacteria</taxon>
        <taxon>Bacillati</taxon>
        <taxon>Actinomycetota</taxon>
        <taxon>Actinomycetes</taxon>
        <taxon>Micrococcales</taxon>
        <taxon>Microbacteriaceae</taxon>
        <taxon>Paramicrobacterium</taxon>
    </lineage>
</organism>
<keyword evidence="3" id="KW-1185">Reference proteome</keyword>
<dbReference type="CDD" id="cd03139">
    <property type="entry name" value="GATase1_PfpI_2"/>
    <property type="match status" value="1"/>
</dbReference>
<dbReference type="PANTHER" id="PTHR43130">
    <property type="entry name" value="ARAC-FAMILY TRANSCRIPTIONAL REGULATOR"/>
    <property type="match status" value="1"/>
</dbReference>
<evidence type="ECO:0000313" key="3">
    <source>
        <dbReference type="Proteomes" id="UP000662814"/>
    </source>
</evidence>
<proteinExistence type="predicted"/>
<dbReference type="Proteomes" id="UP000662814">
    <property type="component" value="Chromosome"/>
</dbReference>
<dbReference type="InterPro" id="IPR029062">
    <property type="entry name" value="Class_I_gatase-like"/>
</dbReference>
<dbReference type="InterPro" id="IPR052158">
    <property type="entry name" value="INH-QAR"/>
</dbReference>
<protein>
    <submittedName>
        <fullName evidence="2">DJ-1/PfpI family protein</fullName>
    </submittedName>
</protein>
<gene>
    <name evidence="2" type="ORF">HCR76_02845</name>
</gene>
<dbReference type="PANTHER" id="PTHR43130:SF15">
    <property type="entry name" value="THIJ_PFPI FAMILY PROTEIN (AFU_ORTHOLOGUE AFUA_5G14240)"/>
    <property type="match status" value="1"/>
</dbReference>
<evidence type="ECO:0000259" key="1">
    <source>
        <dbReference type="Pfam" id="PF01965"/>
    </source>
</evidence>